<protein>
    <submittedName>
        <fullName evidence="1">Uncharacterized protein</fullName>
    </submittedName>
</protein>
<organism evidence="1 2">
    <name type="scientific">Leucogyrophana mollusca</name>
    <dbReference type="NCBI Taxonomy" id="85980"/>
    <lineage>
        <taxon>Eukaryota</taxon>
        <taxon>Fungi</taxon>
        <taxon>Dikarya</taxon>
        <taxon>Basidiomycota</taxon>
        <taxon>Agaricomycotina</taxon>
        <taxon>Agaricomycetes</taxon>
        <taxon>Agaricomycetidae</taxon>
        <taxon>Boletales</taxon>
        <taxon>Boletales incertae sedis</taxon>
        <taxon>Leucogyrophana</taxon>
    </lineage>
</organism>
<accession>A0ACB8BNY4</accession>
<reference evidence="1" key="1">
    <citation type="journal article" date="2021" name="New Phytol.">
        <title>Evolutionary innovations through gain and loss of genes in the ectomycorrhizal Boletales.</title>
        <authorList>
            <person name="Wu G."/>
            <person name="Miyauchi S."/>
            <person name="Morin E."/>
            <person name="Kuo A."/>
            <person name="Drula E."/>
            <person name="Varga T."/>
            <person name="Kohler A."/>
            <person name="Feng B."/>
            <person name="Cao Y."/>
            <person name="Lipzen A."/>
            <person name="Daum C."/>
            <person name="Hundley H."/>
            <person name="Pangilinan J."/>
            <person name="Johnson J."/>
            <person name="Barry K."/>
            <person name="LaButti K."/>
            <person name="Ng V."/>
            <person name="Ahrendt S."/>
            <person name="Min B."/>
            <person name="Choi I.G."/>
            <person name="Park H."/>
            <person name="Plett J.M."/>
            <person name="Magnuson J."/>
            <person name="Spatafora J.W."/>
            <person name="Nagy L.G."/>
            <person name="Henrissat B."/>
            <person name="Grigoriev I.V."/>
            <person name="Yang Z.L."/>
            <person name="Xu J."/>
            <person name="Martin F.M."/>
        </authorList>
    </citation>
    <scope>NUCLEOTIDE SEQUENCE</scope>
    <source>
        <strain evidence="1">KUC20120723A-06</strain>
    </source>
</reference>
<evidence type="ECO:0000313" key="2">
    <source>
        <dbReference type="Proteomes" id="UP000790709"/>
    </source>
</evidence>
<evidence type="ECO:0000313" key="1">
    <source>
        <dbReference type="EMBL" id="KAH7926971.1"/>
    </source>
</evidence>
<dbReference type="EMBL" id="MU266374">
    <property type="protein sequence ID" value="KAH7926971.1"/>
    <property type="molecule type" value="Genomic_DNA"/>
</dbReference>
<gene>
    <name evidence="1" type="ORF">BV22DRAFT_1007997</name>
</gene>
<proteinExistence type="predicted"/>
<dbReference type="Proteomes" id="UP000790709">
    <property type="component" value="Unassembled WGS sequence"/>
</dbReference>
<comment type="caution">
    <text evidence="1">The sequence shown here is derived from an EMBL/GenBank/DDBJ whole genome shotgun (WGS) entry which is preliminary data.</text>
</comment>
<keyword evidence="2" id="KW-1185">Reference proteome</keyword>
<name>A0ACB8BNY4_9AGAM</name>
<sequence>MFTVFTICVTSLLRILRSAKLDRKKRCCTWCHLVYTIVMFIQGTLYLAANTRGAQLEYIYNPDFPGGPLAYSATVSQDPTTRMGSVSYIVSNWMSDCLVLWRVIVLYHGSRCRVWVIILHSMIFLGVIAAGIFVMVHSSLTDQPFYSERSAQYVTLYYALTLSLSLIATVLVVSRVHVHKRRLRKALGPGHDSPYTSISTMTIESSGLYALWSCIFLVLYVVDNPIQLVFLASLCQVQIISPLLVILSVSQGKAWTPRTDTGPISTLRFASNVVLPSPEVDACASNETLPSTSSRGMNTIAGKLSLPSSAHLIH</sequence>